<evidence type="ECO:0000313" key="3">
    <source>
        <dbReference type="Proteomes" id="UP000007800"/>
    </source>
</evidence>
<dbReference type="RefSeq" id="XP_002773280.1">
    <property type="nucleotide sequence ID" value="XM_002773234.1"/>
</dbReference>
<reference evidence="2 3" key="1">
    <citation type="submission" date="2008-07" db="EMBL/GenBank/DDBJ databases">
        <authorList>
            <person name="El-Sayed N."/>
            <person name="Caler E."/>
            <person name="Inman J."/>
            <person name="Amedeo P."/>
            <person name="Hass B."/>
            <person name="Wortman J."/>
        </authorList>
    </citation>
    <scope>NUCLEOTIDE SEQUENCE [LARGE SCALE GENOMIC DNA]</scope>
    <source>
        <strain evidence="3">ATCC 50983 / TXsc</strain>
    </source>
</reference>
<organism evidence="3">
    <name type="scientific">Perkinsus marinus (strain ATCC 50983 / TXsc)</name>
    <dbReference type="NCBI Taxonomy" id="423536"/>
    <lineage>
        <taxon>Eukaryota</taxon>
        <taxon>Sar</taxon>
        <taxon>Alveolata</taxon>
        <taxon>Perkinsozoa</taxon>
        <taxon>Perkinsea</taxon>
        <taxon>Perkinsida</taxon>
        <taxon>Perkinsidae</taxon>
        <taxon>Perkinsus</taxon>
    </lineage>
</organism>
<feature type="region of interest" description="Disordered" evidence="1">
    <location>
        <begin position="1"/>
        <end position="70"/>
    </location>
</feature>
<protein>
    <submittedName>
        <fullName evidence="2">Uncharacterized protein</fullName>
    </submittedName>
</protein>
<dbReference type="InParanoid" id="C5LDT2"/>
<accession>C5LDT2</accession>
<name>C5LDT2_PERM5</name>
<dbReference type="Proteomes" id="UP000007800">
    <property type="component" value="Unassembled WGS sequence"/>
</dbReference>
<feature type="non-terminal residue" evidence="2">
    <location>
        <position position="70"/>
    </location>
</feature>
<keyword evidence="3" id="KW-1185">Reference proteome</keyword>
<proteinExistence type="predicted"/>
<evidence type="ECO:0000313" key="2">
    <source>
        <dbReference type="EMBL" id="EER05096.1"/>
    </source>
</evidence>
<dbReference type="EMBL" id="GG681070">
    <property type="protein sequence ID" value="EER05096.1"/>
    <property type="molecule type" value="Genomic_DNA"/>
</dbReference>
<evidence type="ECO:0000256" key="1">
    <source>
        <dbReference type="SAM" id="MobiDB-lite"/>
    </source>
</evidence>
<sequence>MPQQAIGGWGMTTSGQGWGGAQSMQQHQSWGPGGYSDNANTMPLQNPRNFGEQSDGQYAAARAGAEAAQA</sequence>
<feature type="compositionally biased region" description="Polar residues" evidence="1">
    <location>
        <begin position="37"/>
        <end position="56"/>
    </location>
</feature>
<dbReference type="AlphaFoldDB" id="C5LDT2"/>
<gene>
    <name evidence="2" type="ORF">Pmar_PMAR026530</name>
</gene>
<feature type="compositionally biased region" description="Low complexity" evidence="1">
    <location>
        <begin position="59"/>
        <end position="70"/>
    </location>
</feature>
<dbReference type="GeneID" id="9050634"/>